<comment type="subcellular location">
    <subcellularLocation>
        <location evidence="2">Cytoplasm</location>
    </subcellularLocation>
</comment>
<dbReference type="EMBL" id="CP108021">
    <property type="protein sequence ID" value="WUM21716.1"/>
    <property type="molecule type" value="Genomic_DNA"/>
</dbReference>
<keyword evidence="20" id="KW-1185">Reference proteome</keyword>
<reference evidence="19 20" key="1">
    <citation type="submission" date="2022-10" db="EMBL/GenBank/DDBJ databases">
        <title>The complete genomes of actinobacterial strains from the NBC collection.</title>
        <authorList>
            <person name="Joergensen T.S."/>
            <person name="Alvarez Arevalo M."/>
            <person name="Sterndorff E.B."/>
            <person name="Faurdal D."/>
            <person name="Vuksanovic O."/>
            <person name="Mourched A.-S."/>
            <person name="Charusanti P."/>
            <person name="Shaw S."/>
            <person name="Blin K."/>
            <person name="Weber T."/>
        </authorList>
    </citation>
    <scope>NUCLEOTIDE SEQUENCE [LARGE SCALE GENOMIC DNA]</scope>
    <source>
        <strain evidence="19 20">NBC_00319</strain>
    </source>
</reference>
<dbReference type="Pfam" id="PF11799">
    <property type="entry name" value="IMS_C"/>
    <property type="match status" value="1"/>
</dbReference>
<dbReference type="GO" id="GO:0042276">
    <property type="term" value="P:error-prone translesion synthesis"/>
    <property type="evidence" value="ECO:0007669"/>
    <property type="project" value="TreeGrafter"/>
</dbReference>
<keyword evidence="7 19" id="KW-0808">Transferase</keyword>
<dbReference type="SUPFAM" id="SSF56672">
    <property type="entry name" value="DNA/RNA polymerases"/>
    <property type="match status" value="1"/>
</dbReference>
<dbReference type="GO" id="GO:0006281">
    <property type="term" value="P:DNA repair"/>
    <property type="evidence" value="ECO:0007669"/>
    <property type="project" value="UniProtKB-KW"/>
</dbReference>
<name>A0AAU4K6L5_9NOCA</name>
<evidence type="ECO:0000313" key="20">
    <source>
        <dbReference type="Proteomes" id="UP001432128"/>
    </source>
</evidence>
<keyword evidence="6" id="KW-0963">Cytoplasm</keyword>
<dbReference type="GO" id="GO:0005829">
    <property type="term" value="C:cytosol"/>
    <property type="evidence" value="ECO:0007669"/>
    <property type="project" value="TreeGrafter"/>
</dbReference>
<evidence type="ECO:0000256" key="1">
    <source>
        <dbReference type="ARBA" id="ARBA00001946"/>
    </source>
</evidence>
<dbReference type="GO" id="GO:0003887">
    <property type="term" value="F:DNA-directed DNA polymerase activity"/>
    <property type="evidence" value="ECO:0007669"/>
    <property type="project" value="UniProtKB-KW"/>
</dbReference>
<dbReference type="Pfam" id="PF00817">
    <property type="entry name" value="IMS"/>
    <property type="match status" value="1"/>
</dbReference>
<dbReference type="KEGG" id="whr:OG579_08055"/>
<keyword evidence="14" id="KW-0238">DNA-binding</keyword>
<dbReference type="NCBIfam" id="NF002883">
    <property type="entry name" value="PRK03352.1"/>
    <property type="match status" value="1"/>
</dbReference>
<comment type="catalytic activity">
    <reaction evidence="17">
        <text>DNA(n) + a 2'-deoxyribonucleoside 5'-triphosphate = DNA(n+1) + diphosphate</text>
        <dbReference type="Rhea" id="RHEA:22508"/>
        <dbReference type="Rhea" id="RHEA-COMP:17339"/>
        <dbReference type="Rhea" id="RHEA-COMP:17340"/>
        <dbReference type="ChEBI" id="CHEBI:33019"/>
        <dbReference type="ChEBI" id="CHEBI:61560"/>
        <dbReference type="ChEBI" id="CHEBI:173112"/>
        <dbReference type="EC" id="2.7.7.7"/>
    </reaction>
</comment>
<evidence type="ECO:0000256" key="4">
    <source>
        <dbReference type="ARBA" id="ARBA00012417"/>
    </source>
</evidence>
<evidence type="ECO:0000256" key="10">
    <source>
        <dbReference type="ARBA" id="ARBA00022723"/>
    </source>
</evidence>
<comment type="similarity">
    <text evidence="3">Belongs to the DNA polymerase type-Y family.</text>
</comment>
<feature type="domain" description="UmuC" evidence="18">
    <location>
        <begin position="14"/>
        <end position="201"/>
    </location>
</feature>
<dbReference type="Gene3D" id="3.30.1490.100">
    <property type="entry name" value="DNA polymerase, Y-family, little finger domain"/>
    <property type="match status" value="1"/>
</dbReference>
<evidence type="ECO:0000256" key="8">
    <source>
        <dbReference type="ARBA" id="ARBA00022695"/>
    </source>
</evidence>
<evidence type="ECO:0000256" key="7">
    <source>
        <dbReference type="ARBA" id="ARBA00022679"/>
    </source>
</evidence>
<evidence type="ECO:0000256" key="11">
    <source>
        <dbReference type="ARBA" id="ARBA00022763"/>
    </source>
</evidence>
<dbReference type="SUPFAM" id="SSF100879">
    <property type="entry name" value="Lesion bypass DNA polymerase (Y-family), little finger domain"/>
    <property type="match status" value="1"/>
</dbReference>
<sequence>MPPPASSTARHRWILHVDLDQFQVSVERIRDPELVGVAVIVGGSGDPEQPRTVVTCASYEAREQGVRAGMPMRAALKRSPDAVFLPTDHATYDAASARVMEAIASLGHPVEVWGWDEAYVGVDADDPVPVAAAIRETVAAVTGLRSAVGISDNKQRAKMATNIAKKRPVDGDPAARVFTLTGENWRAEMGERPTRDLHSVGPKTAAKLAAAGVDTVADLAATPRQTLIDMFGPHQGTWLHVLARGGGDATITTEPEPARSHSKVQTFPTDLTDVAQMHDRLAELTESLLAEIVGEGRVVFRVAVTVRTTTFFTRTKSRKLPAPTTSLADISPAVHVLLDKFDLDRPVRLLGVRLELTDPDT</sequence>
<dbReference type="InterPro" id="IPR022880">
    <property type="entry name" value="DNApol_IV"/>
</dbReference>
<evidence type="ECO:0000256" key="17">
    <source>
        <dbReference type="ARBA" id="ARBA00049244"/>
    </source>
</evidence>
<dbReference type="GO" id="GO:0009432">
    <property type="term" value="P:SOS response"/>
    <property type="evidence" value="ECO:0007669"/>
    <property type="project" value="TreeGrafter"/>
</dbReference>
<organism evidence="19 20">
    <name type="scientific">Williamsia herbipolensis</name>
    <dbReference type="NCBI Taxonomy" id="1603258"/>
    <lineage>
        <taxon>Bacteria</taxon>
        <taxon>Bacillati</taxon>
        <taxon>Actinomycetota</taxon>
        <taxon>Actinomycetes</taxon>
        <taxon>Mycobacteriales</taxon>
        <taxon>Nocardiaceae</taxon>
        <taxon>Williamsia</taxon>
    </lineage>
</organism>
<evidence type="ECO:0000256" key="6">
    <source>
        <dbReference type="ARBA" id="ARBA00022490"/>
    </source>
</evidence>
<keyword evidence="5" id="KW-0515">Mutator protein</keyword>
<keyword evidence="15" id="KW-0234">DNA repair</keyword>
<dbReference type="Gene3D" id="1.10.150.20">
    <property type="entry name" value="5' to 3' exonuclease, C-terminal subdomain"/>
    <property type="match status" value="1"/>
</dbReference>
<dbReference type="PANTHER" id="PTHR11076:SF33">
    <property type="entry name" value="DNA POLYMERASE KAPPA"/>
    <property type="match status" value="1"/>
</dbReference>
<evidence type="ECO:0000256" key="3">
    <source>
        <dbReference type="ARBA" id="ARBA00010945"/>
    </source>
</evidence>
<evidence type="ECO:0000256" key="2">
    <source>
        <dbReference type="ARBA" id="ARBA00004496"/>
    </source>
</evidence>
<dbReference type="GO" id="GO:0046872">
    <property type="term" value="F:metal ion binding"/>
    <property type="evidence" value="ECO:0007669"/>
    <property type="project" value="UniProtKB-KW"/>
</dbReference>
<dbReference type="InterPro" id="IPR036775">
    <property type="entry name" value="DNA_pol_Y-fam_lit_finger_sf"/>
</dbReference>
<dbReference type="CDD" id="cd03586">
    <property type="entry name" value="PolY_Pol_IV_kappa"/>
    <property type="match status" value="1"/>
</dbReference>
<dbReference type="InterPro" id="IPR017961">
    <property type="entry name" value="DNA_pol_Y-fam_little_finger"/>
</dbReference>
<dbReference type="RefSeq" id="WP_328858713.1">
    <property type="nucleotide sequence ID" value="NZ_CP108021.1"/>
</dbReference>
<dbReference type="InterPro" id="IPR053848">
    <property type="entry name" value="IMS_HHH_1"/>
</dbReference>
<evidence type="ECO:0000256" key="12">
    <source>
        <dbReference type="ARBA" id="ARBA00022842"/>
    </source>
</evidence>
<dbReference type="Gene3D" id="3.40.1170.60">
    <property type="match status" value="1"/>
</dbReference>
<keyword evidence="12" id="KW-0460">Magnesium</keyword>
<keyword evidence="11" id="KW-0227">DNA damage</keyword>
<proteinExistence type="inferred from homology"/>
<dbReference type="PROSITE" id="PS50173">
    <property type="entry name" value="UMUC"/>
    <property type="match status" value="1"/>
</dbReference>
<dbReference type="InterPro" id="IPR043128">
    <property type="entry name" value="Rev_trsase/Diguanyl_cyclase"/>
</dbReference>
<evidence type="ECO:0000313" key="19">
    <source>
        <dbReference type="EMBL" id="WUM21716.1"/>
    </source>
</evidence>
<dbReference type="AlphaFoldDB" id="A0AAU4K6L5"/>
<evidence type="ECO:0000259" key="18">
    <source>
        <dbReference type="PROSITE" id="PS50173"/>
    </source>
</evidence>
<dbReference type="InterPro" id="IPR043502">
    <property type="entry name" value="DNA/RNA_pol_sf"/>
</dbReference>
<dbReference type="PANTHER" id="PTHR11076">
    <property type="entry name" value="DNA REPAIR POLYMERASE UMUC / TRANSFERASE FAMILY MEMBER"/>
    <property type="match status" value="1"/>
</dbReference>
<comment type="function">
    <text evidence="16">Poorly processive, error-prone DNA polymerase involved in untargeted mutagenesis. Copies undamaged DNA at stalled replication forks, which arise in vivo from mismatched or misaligned primer ends. These misaligned primers can be extended by PolIV. Exhibits no 3'-5' exonuclease (proofreading) activity. May be involved in translesional synthesis, in conjunction with the beta clamp from PolIII.</text>
</comment>
<keyword evidence="10" id="KW-0479">Metal-binding</keyword>
<dbReference type="Gene3D" id="3.30.70.270">
    <property type="match status" value="1"/>
</dbReference>
<dbReference type="InterPro" id="IPR001126">
    <property type="entry name" value="UmuC"/>
</dbReference>
<dbReference type="Pfam" id="PF21999">
    <property type="entry name" value="IMS_HHH_1"/>
    <property type="match status" value="1"/>
</dbReference>
<evidence type="ECO:0000256" key="5">
    <source>
        <dbReference type="ARBA" id="ARBA00022457"/>
    </source>
</evidence>
<evidence type="ECO:0000256" key="9">
    <source>
        <dbReference type="ARBA" id="ARBA00022705"/>
    </source>
</evidence>
<dbReference type="GO" id="GO:0003684">
    <property type="term" value="F:damaged DNA binding"/>
    <property type="evidence" value="ECO:0007669"/>
    <property type="project" value="InterPro"/>
</dbReference>
<keyword evidence="9" id="KW-0235">DNA replication</keyword>
<dbReference type="Proteomes" id="UP001432128">
    <property type="component" value="Chromosome"/>
</dbReference>
<keyword evidence="13" id="KW-0239">DNA-directed DNA polymerase</keyword>
<dbReference type="EC" id="2.7.7.7" evidence="4"/>
<keyword evidence="8 19" id="KW-0548">Nucleotidyltransferase</keyword>
<accession>A0AAU4K6L5</accession>
<gene>
    <name evidence="19" type="ORF">OG579_08055</name>
</gene>
<evidence type="ECO:0000256" key="13">
    <source>
        <dbReference type="ARBA" id="ARBA00022932"/>
    </source>
</evidence>
<dbReference type="InterPro" id="IPR050116">
    <property type="entry name" value="DNA_polymerase-Y"/>
</dbReference>
<dbReference type="GO" id="GO:0006260">
    <property type="term" value="P:DNA replication"/>
    <property type="evidence" value="ECO:0007669"/>
    <property type="project" value="UniProtKB-KW"/>
</dbReference>
<protein>
    <recommendedName>
        <fullName evidence="4">DNA-directed DNA polymerase</fullName>
        <ecNumber evidence="4">2.7.7.7</ecNumber>
    </recommendedName>
</protein>
<evidence type="ECO:0000256" key="16">
    <source>
        <dbReference type="ARBA" id="ARBA00025589"/>
    </source>
</evidence>
<comment type="cofactor">
    <cofactor evidence="1">
        <name>Mg(2+)</name>
        <dbReference type="ChEBI" id="CHEBI:18420"/>
    </cofactor>
</comment>
<evidence type="ECO:0000256" key="14">
    <source>
        <dbReference type="ARBA" id="ARBA00023125"/>
    </source>
</evidence>
<evidence type="ECO:0000256" key="15">
    <source>
        <dbReference type="ARBA" id="ARBA00023204"/>
    </source>
</evidence>